<dbReference type="EMBL" id="LT558121">
    <property type="protein sequence ID" value="SAM81645.1"/>
    <property type="molecule type" value="Genomic_DNA"/>
</dbReference>
<evidence type="ECO:0000256" key="3">
    <source>
        <dbReference type="ARBA" id="ARBA00023015"/>
    </source>
</evidence>
<evidence type="ECO:0000256" key="1">
    <source>
        <dbReference type="ARBA" id="ARBA00022723"/>
    </source>
</evidence>
<evidence type="ECO:0000256" key="5">
    <source>
        <dbReference type="ARBA" id="ARBA00023163"/>
    </source>
</evidence>
<feature type="compositionally biased region" description="Low complexity" evidence="8">
    <location>
        <begin position="333"/>
        <end position="342"/>
    </location>
</feature>
<keyword evidence="1" id="KW-0479">Metal-binding</keyword>
<feature type="region of interest" description="Disordered" evidence="8">
    <location>
        <begin position="1"/>
        <end position="166"/>
    </location>
</feature>
<evidence type="ECO:0000256" key="8">
    <source>
        <dbReference type="SAM" id="MobiDB-lite"/>
    </source>
</evidence>
<sequence length="795" mass="85045">MTESDTRGAPTQEAKLPSMSPSLSRQSDGHAPLSNQRHQQRSPSMLPSSSSATASSALPPPPRLHLYRHPISASYASSSSSYYDPSRQPPPPLWKERRSPPLEHRSSDGSSSSFSSRVLPPLSTSSSSNGSSASAFQLPSLSASLPSSTSWHGRESSHASGLNGTHTSAFRASREALAAEARRTAQDSKLASLSSGQFAGYRASRQSQAEPSSAAIVSPSADDPSQAGRKPAKAHVPSACLNCKRAHLACDVGRPCRRCVNLGKSDTCIDVQHKKRGRPRLKARPSSQAGIATLQSLEGKRDVSGSPASASYARQSPGSEQGYFRSPTRNNELLSPPVLSSSAVMQVAGRTHGPGAHPRSASNSVSASSYPYSRPDHIRHPSDASSYGGAYPTPSWSYHHQQQQQNGSHGQSAHPMGQRQHSHSLSYEKSYQQHQHASQQHSQVHLSSQPLASTHLAGSAGDAVDSVVSAVVTMICSTNLQCARVSDECSALLGYQPSELNERSLFELVHPSETSRLQDIWTSLIDPVGVVPQTVPAAAEIVMSTPSARLMTPAAGTIFVQENMRLRQRNGMYDFYSVRLHLGGGFGIDLYRRETLDRAYIVASLLKLGNDAVHPDPSILRSPYSHDSSQSRGFLTPSAPQSAAAAAAAAPPTAPAPNRNGHREDADTRASHQHEQENRPRSESVNQRSAHFESQARRGNEAMHSSKEDADHSPQQERSRGVKRSSAEMDQDESNATSSRSAPSSQMAPPLTGAATVSNTSSYSASKHAAYSPPPVVHSLLSKRTQDTSRDGILC</sequence>
<dbReference type="GO" id="GO:0003677">
    <property type="term" value="F:DNA binding"/>
    <property type="evidence" value="ECO:0007669"/>
    <property type="project" value="UniProtKB-KW"/>
</dbReference>
<gene>
    <name evidence="12" type="ORF">UBRO2_05632</name>
    <name evidence="11" type="ORF">UBRO_03263</name>
</gene>
<dbReference type="Proteomes" id="UP000658997">
    <property type="component" value="Unassembled WGS sequence"/>
</dbReference>
<feature type="compositionally biased region" description="Low complexity" evidence="8">
    <location>
        <begin position="69"/>
        <end position="83"/>
    </location>
</feature>
<feature type="compositionally biased region" description="Low complexity" evidence="8">
    <location>
        <begin position="42"/>
        <end position="57"/>
    </location>
</feature>
<dbReference type="AlphaFoldDB" id="A0A1K0G2L1"/>
<dbReference type="CDD" id="cd00067">
    <property type="entry name" value="GAL4"/>
    <property type="match status" value="1"/>
</dbReference>
<dbReference type="OrthoDB" id="411251at2759"/>
<feature type="compositionally biased region" description="Basic and acidic residues" evidence="8">
    <location>
        <begin position="661"/>
        <end position="682"/>
    </location>
</feature>
<evidence type="ECO:0000313" key="12">
    <source>
        <dbReference type="EMBL" id="SYW84860.1"/>
    </source>
</evidence>
<dbReference type="PROSITE" id="PS50048">
    <property type="entry name" value="ZN2_CY6_FUNGAL_2"/>
    <property type="match status" value="1"/>
</dbReference>
<evidence type="ECO:0000313" key="11">
    <source>
        <dbReference type="EMBL" id="SAM81645.1"/>
    </source>
</evidence>
<accession>A0A1K0G2L1</accession>
<keyword evidence="6" id="KW-0539">Nucleus</keyword>
<reference evidence="11" key="2">
    <citation type="submission" date="2016-04" db="EMBL/GenBank/DDBJ databases">
        <authorList>
            <person name="Evans L.H."/>
            <person name="Alamgir A."/>
            <person name="Owens N."/>
            <person name="Weber N.D."/>
            <person name="Virtaneva K."/>
            <person name="Barbian K."/>
            <person name="Babar A."/>
            <person name="Rosenke K."/>
        </authorList>
    </citation>
    <scope>NUCLEOTIDE SEQUENCE</scope>
    <source>
        <strain evidence="11">UB2112</strain>
    </source>
</reference>
<reference evidence="13" key="1">
    <citation type="submission" date="2016-04" db="EMBL/GenBank/DDBJ databases">
        <authorList>
            <person name="Guldener U."/>
            <person name="Guldener U."/>
        </authorList>
    </citation>
    <scope>NUCLEOTIDE SEQUENCE [LARGE SCALE GENOMIC DNA]</scope>
    <source>
        <strain evidence="13">UB2112</strain>
    </source>
</reference>
<evidence type="ECO:0000313" key="13">
    <source>
        <dbReference type="Proteomes" id="UP000179920"/>
    </source>
</evidence>
<dbReference type="PROSITE" id="PS50112">
    <property type="entry name" value="PAS"/>
    <property type="match status" value="1"/>
</dbReference>
<feature type="compositionally biased region" description="Polar residues" evidence="8">
    <location>
        <begin position="306"/>
        <end position="319"/>
    </location>
</feature>
<dbReference type="SMART" id="SM00066">
    <property type="entry name" value="GAL4"/>
    <property type="match status" value="1"/>
</dbReference>
<evidence type="ECO:0000313" key="14">
    <source>
        <dbReference type="Proteomes" id="UP000658997"/>
    </source>
</evidence>
<feature type="compositionally biased region" description="Low complexity" evidence="8">
    <location>
        <begin position="761"/>
        <end position="771"/>
    </location>
</feature>
<feature type="compositionally biased region" description="Low complexity" evidence="8">
    <location>
        <begin position="108"/>
        <end position="150"/>
    </location>
</feature>
<dbReference type="SUPFAM" id="SSF55785">
    <property type="entry name" value="PYP-like sensor domain (PAS domain)"/>
    <property type="match status" value="1"/>
</dbReference>
<evidence type="ECO:0000256" key="2">
    <source>
        <dbReference type="ARBA" id="ARBA00022833"/>
    </source>
</evidence>
<dbReference type="PANTHER" id="PTHR47659:SF4">
    <property type="entry name" value="ZN(II)2CYS6 TRANSCRIPTION FACTOR (EUROFUNG)"/>
    <property type="match status" value="1"/>
</dbReference>
<protein>
    <recommendedName>
        <fullName evidence="7">Transcription activator of gluconeogenesis ERT1</fullName>
    </recommendedName>
</protein>
<reference evidence="12" key="3">
    <citation type="submission" date="2018-08" db="EMBL/GenBank/DDBJ databases">
        <authorList>
            <person name="Guldener U."/>
        </authorList>
    </citation>
    <scope>NUCLEOTIDE SEQUENCE</scope>
    <source>
        <strain evidence="12">UB2</strain>
    </source>
</reference>
<dbReference type="PROSITE" id="PS00463">
    <property type="entry name" value="ZN2_CY6_FUNGAL_1"/>
    <property type="match status" value="1"/>
</dbReference>
<feature type="compositionally biased region" description="Low complexity" evidence="8">
    <location>
        <begin position="399"/>
        <end position="412"/>
    </location>
</feature>
<dbReference type="Gene3D" id="4.10.240.10">
    <property type="entry name" value="Zn(2)-C6 fungal-type DNA-binding domain"/>
    <property type="match status" value="1"/>
</dbReference>
<feature type="compositionally biased region" description="Low complexity" evidence="8">
    <location>
        <begin position="636"/>
        <end position="651"/>
    </location>
</feature>
<feature type="compositionally biased region" description="Basic and acidic residues" evidence="8">
    <location>
        <begin position="784"/>
        <end position="795"/>
    </location>
</feature>
<feature type="region of interest" description="Disordered" evidence="8">
    <location>
        <begin position="298"/>
        <end position="449"/>
    </location>
</feature>
<evidence type="ECO:0000256" key="7">
    <source>
        <dbReference type="ARBA" id="ARBA00040903"/>
    </source>
</evidence>
<evidence type="ECO:0000256" key="6">
    <source>
        <dbReference type="ARBA" id="ARBA00023242"/>
    </source>
</evidence>
<dbReference type="GO" id="GO:0000981">
    <property type="term" value="F:DNA-binding transcription factor activity, RNA polymerase II-specific"/>
    <property type="evidence" value="ECO:0007669"/>
    <property type="project" value="InterPro"/>
</dbReference>
<keyword evidence="5" id="KW-0804">Transcription</keyword>
<feature type="compositionally biased region" description="Basic and acidic residues" evidence="8">
    <location>
        <begin position="690"/>
        <end position="720"/>
    </location>
</feature>
<dbReference type="CDD" id="cd00130">
    <property type="entry name" value="PAS"/>
    <property type="match status" value="1"/>
</dbReference>
<feature type="region of interest" description="Disordered" evidence="8">
    <location>
        <begin position="202"/>
        <end position="231"/>
    </location>
</feature>
<feature type="compositionally biased region" description="Low complexity" evidence="8">
    <location>
        <begin position="432"/>
        <end position="449"/>
    </location>
</feature>
<dbReference type="GO" id="GO:0008270">
    <property type="term" value="F:zinc ion binding"/>
    <property type="evidence" value="ECO:0007669"/>
    <property type="project" value="InterPro"/>
</dbReference>
<dbReference type="InterPro" id="IPR050335">
    <property type="entry name" value="ERT1_acuK_gluconeogen_tf"/>
</dbReference>
<dbReference type="InterPro" id="IPR036864">
    <property type="entry name" value="Zn2-C6_fun-type_DNA-bd_sf"/>
</dbReference>
<proteinExistence type="predicted"/>
<dbReference type="Proteomes" id="UP000179920">
    <property type="component" value="Chromosome V"/>
</dbReference>
<dbReference type="EMBL" id="ULHB01000190">
    <property type="protein sequence ID" value="SYW84860.1"/>
    <property type="molecule type" value="Genomic_DNA"/>
</dbReference>
<feature type="compositionally biased region" description="Low complexity" evidence="8">
    <location>
        <begin position="358"/>
        <end position="373"/>
    </location>
</feature>
<organism evidence="11 13">
    <name type="scientific">Ustilago bromivora</name>
    <dbReference type="NCBI Taxonomy" id="307758"/>
    <lineage>
        <taxon>Eukaryota</taxon>
        <taxon>Fungi</taxon>
        <taxon>Dikarya</taxon>
        <taxon>Basidiomycota</taxon>
        <taxon>Ustilaginomycotina</taxon>
        <taxon>Ustilaginomycetes</taxon>
        <taxon>Ustilaginales</taxon>
        <taxon>Ustilaginaceae</taxon>
        <taxon>Ustilago</taxon>
    </lineage>
</organism>
<feature type="domain" description="Zn(2)-C6 fungal-type" evidence="9">
    <location>
        <begin position="239"/>
        <end position="268"/>
    </location>
</feature>
<dbReference type="InterPro" id="IPR001138">
    <property type="entry name" value="Zn2Cys6_DnaBD"/>
</dbReference>
<keyword evidence="4" id="KW-0238">DNA-binding</keyword>
<evidence type="ECO:0000256" key="4">
    <source>
        <dbReference type="ARBA" id="ARBA00023125"/>
    </source>
</evidence>
<dbReference type="PANTHER" id="PTHR47659">
    <property type="entry name" value="ZN(II)2CYS6 TRANSCRIPTION FACTOR (EUROFUNG)-RELATED"/>
    <property type="match status" value="1"/>
</dbReference>
<dbReference type="Gene3D" id="3.30.450.20">
    <property type="entry name" value="PAS domain"/>
    <property type="match status" value="1"/>
</dbReference>
<feature type="region of interest" description="Disordered" evidence="8">
    <location>
        <begin position="619"/>
        <end position="795"/>
    </location>
</feature>
<evidence type="ECO:0000259" key="10">
    <source>
        <dbReference type="PROSITE" id="PS50112"/>
    </source>
</evidence>
<keyword evidence="14" id="KW-1185">Reference proteome</keyword>
<name>A0A1K0G2L1_9BASI</name>
<feature type="compositionally biased region" description="Basic and acidic residues" evidence="8">
    <location>
        <begin position="94"/>
        <end position="107"/>
    </location>
</feature>
<dbReference type="InterPro" id="IPR000014">
    <property type="entry name" value="PAS"/>
</dbReference>
<dbReference type="InterPro" id="IPR035965">
    <property type="entry name" value="PAS-like_dom_sf"/>
</dbReference>
<feature type="domain" description="PAS" evidence="10">
    <location>
        <begin position="485"/>
        <end position="519"/>
    </location>
</feature>
<feature type="compositionally biased region" description="Low complexity" evidence="8">
    <location>
        <begin position="734"/>
        <end position="750"/>
    </location>
</feature>
<keyword evidence="2" id="KW-0862">Zinc</keyword>
<dbReference type="SUPFAM" id="SSF57701">
    <property type="entry name" value="Zn2/Cys6 DNA-binding domain"/>
    <property type="match status" value="1"/>
</dbReference>
<keyword evidence="3" id="KW-0805">Transcription regulation</keyword>
<evidence type="ECO:0000259" key="9">
    <source>
        <dbReference type="PROSITE" id="PS50048"/>
    </source>
</evidence>